<keyword evidence="6" id="KW-1185">Reference proteome</keyword>
<keyword evidence="1" id="KW-0479">Metal-binding</keyword>
<reference evidence="6" key="1">
    <citation type="journal article" date="2017" name="Nat. Ecol. Evol.">
        <title>Genome expansion and lineage-specific genetic innovations in the forest pathogenic fungi Armillaria.</title>
        <authorList>
            <person name="Sipos G."/>
            <person name="Prasanna A.N."/>
            <person name="Walter M.C."/>
            <person name="O'Connor E."/>
            <person name="Balint B."/>
            <person name="Krizsan K."/>
            <person name="Kiss B."/>
            <person name="Hess J."/>
            <person name="Varga T."/>
            <person name="Slot J."/>
            <person name="Riley R."/>
            <person name="Boka B."/>
            <person name="Rigling D."/>
            <person name="Barry K."/>
            <person name="Lee J."/>
            <person name="Mihaltcheva S."/>
            <person name="LaButti K."/>
            <person name="Lipzen A."/>
            <person name="Waldron R."/>
            <person name="Moloney N.M."/>
            <person name="Sperisen C."/>
            <person name="Kredics L."/>
            <person name="Vagvoelgyi C."/>
            <person name="Patrignani A."/>
            <person name="Fitzpatrick D."/>
            <person name="Nagy I."/>
            <person name="Doyle S."/>
            <person name="Anderson J.B."/>
            <person name="Grigoriev I.V."/>
            <person name="Gueldener U."/>
            <person name="Muensterkoetter M."/>
            <person name="Nagy L.G."/>
        </authorList>
    </citation>
    <scope>NUCLEOTIDE SEQUENCE [LARGE SCALE GENOMIC DNA]</scope>
    <source>
        <strain evidence="6">Ar21-2</strain>
    </source>
</reference>
<dbReference type="AlphaFoldDB" id="A0A2H3D9P2"/>
<dbReference type="SUPFAM" id="SSF144232">
    <property type="entry name" value="HIT/MYND zinc finger-like"/>
    <property type="match status" value="1"/>
</dbReference>
<evidence type="ECO:0000256" key="2">
    <source>
        <dbReference type="ARBA" id="ARBA00022771"/>
    </source>
</evidence>
<evidence type="ECO:0000256" key="3">
    <source>
        <dbReference type="ARBA" id="ARBA00022833"/>
    </source>
</evidence>
<keyword evidence="3" id="KW-0862">Zinc</keyword>
<dbReference type="InterPro" id="IPR002893">
    <property type="entry name" value="Znf_MYND"/>
</dbReference>
<dbReference type="Proteomes" id="UP000217790">
    <property type="component" value="Unassembled WGS sequence"/>
</dbReference>
<feature type="domain" description="MYND-type" evidence="4">
    <location>
        <begin position="15"/>
        <end position="35"/>
    </location>
</feature>
<name>A0A2H3D9P2_ARMGA</name>
<protein>
    <recommendedName>
        <fullName evidence="4">MYND-type domain-containing protein</fullName>
    </recommendedName>
</protein>
<dbReference type="EMBL" id="KZ293660">
    <property type="protein sequence ID" value="PBK91939.1"/>
    <property type="molecule type" value="Genomic_DNA"/>
</dbReference>
<accession>A0A2H3D9P2</accession>
<gene>
    <name evidence="5" type="ORF">ARMGADRAFT_1105496</name>
</gene>
<dbReference type="GO" id="GO:0008270">
    <property type="term" value="F:zinc ion binding"/>
    <property type="evidence" value="ECO:0007669"/>
    <property type="project" value="UniProtKB-KW"/>
</dbReference>
<evidence type="ECO:0000256" key="1">
    <source>
        <dbReference type="ARBA" id="ARBA00022723"/>
    </source>
</evidence>
<evidence type="ECO:0000313" key="5">
    <source>
        <dbReference type="EMBL" id="PBK91939.1"/>
    </source>
</evidence>
<evidence type="ECO:0000259" key="4">
    <source>
        <dbReference type="Pfam" id="PF01753"/>
    </source>
</evidence>
<sequence>MSNVSEIPIVMTREQTWYCSKNSQQAHWDEHKPICKERQEVIAESKKRLEEQAKQDGETYYDPSTLQGRYPKHRSAVNVRYVMNALENVSNLHHSTPARSANFMWNARGKEQTMHDDSKNSLQ</sequence>
<dbReference type="Gene3D" id="6.10.140.2220">
    <property type="match status" value="1"/>
</dbReference>
<dbReference type="InParanoid" id="A0A2H3D9P2"/>
<keyword evidence="2" id="KW-0863">Zinc-finger</keyword>
<evidence type="ECO:0000313" key="6">
    <source>
        <dbReference type="Proteomes" id="UP000217790"/>
    </source>
</evidence>
<organism evidence="5 6">
    <name type="scientific">Armillaria gallica</name>
    <name type="common">Bulbous honey fungus</name>
    <name type="synonym">Armillaria bulbosa</name>
    <dbReference type="NCBI Taxonomy" id="47427"/>
    <lineage>
        <taxon>Eukaryota</taxon>
        <taxon>Fungi</taxon>
        <taxon>Dikarya</taxon>
        <taxon>Basidiomycota</taxon>
        <taxon>Agaricomycotina</taxon>
        <taxon>Agaricomycetes</taxon>
        <taxon>Agaricomycetidae</taxon>
        <taxon>Agaricales</taxon>
        <taxon>Marasmiineae</taxon>
        <taxon>Physalacriaceae</taxon>
        <taxon>Armillaria</taxon>
    </lineage>
</organism>
<dbReference type="Pfam" id="PF01753">
    <property type="entry name" value="zf-MYND"/>
    <property type="match status" value="1"/>
</dbReference>
<proteinExistence type="predicted"/>